<accession>X7ZB10</accession>
<dbReference type="InterPro" id="IPR021798">
    <property type="entry name" value="AftD_N"/>
</dbReference>
<feature type="transmembrane region" description="Helical" evidence="2">
    <location>
        <begin position="105"/>
        <end position="127"/>
    </location>
</feature>
<sequence>MLGIGSPTSRVIAAAAFALSPRVLTTVGSISSETLPIMLAPWVLLPTIVALRAEPGRSVRRLAGQAGLAVALMGAVNAIATVAGCLPAVVWWACHRPCRVWWRYTGWWLLALALATLWWLVALILLARISPPFLDFIESSGVTTQWSSLVEVLRGTASWTPFVAPTQPRARRWSPARWPSWAPAWSRPAAWRPGWVSRARRAGSGRLVTMLLVGIVLLAAGYSGGLGSPLAHQVQAFLDAGGAPLRNVHKLESLIRIPVALGLAQLLGRIPLPAAPGPRLGPRIRPSRTRQAGCGRNRGADRTDGQYLAGLDWPAHAAGHLPCDTSILARRRRVARRAQHGHADARTGASGSWRTLRHPGLGTSHDEPLQVLGDSRGGYVTPSR</sequence>
<feature type="transmembrane region" description="Helical" evidence="2">
    <location>
        <begin position="207"/>
        <end position="225"/>
    </location>
</feature>
<evidence type="ECO:0000259" key="3">
    <source>
        <dbReference type="Pfam" id="PF11847"/>
    </source>
</evidence>
<feature type="domain" description="Alpha-(1-&gt;3)-arabinofuranosyltransferase N-terminal GT-C" evidence="3">
    <location>
        <begin position="2"/>
        <end position="275"/>
    </location>
</feature>
<dbReference type="EMBL" id="JAOB01000080">
    <property type="protein sequence ID" value="EUA16191.1"/>
    <property type="molecule type" value="Genomic_DNA"/>
</dbReference>
<dbReference type="PATRIC" id="fig|1299334.3.peg.8424"/>
<name>X7ZB10_MYCXE</name>
<keyword evidence="2" id="KW-0472">Membrane</keyword>
<feature type="transmembrane region" description="Helical" evidence="2">
    <location>
        <begin position="66"/>
        <end position="93"/>
    </location>
</feature>
<organism evidence="4">
    <name type="scientific">Mycobacterium xenopi 4042</name>
    <dbReference type="NCBI Taxonomy" id="1299334"/>
    <lineage>
        <taxon>Bacteria</taxon>
        <taxon>Bacillati</taxon>
        <taxon>Actinomycetota</taxon>
        <taxon>Actinomycetes</taxon>
        <taxon>Mycobacteriales</taxon>
        <taxon>Mycobacteriaceae</taxon>
        <taxon>Mycobacterium</taxon>
    </lineage>
</organism>
<proteinExistence type="predicted"/>
<dbReference type="Pfam" id="PF11847">
    <property type="entry name" value="GT-C_AftD"/>
    <property type="match status" value="1"/>
</dbReference>
<dbReference type="AlphaFoldDB" id="X7ZB10"/>
<keyword evidence="2" id="KW-0812">Transmembrane</keyword>
<dbReference type="GO" id="GO:0016740">
    <property type="term" value="F:transferase activity"/>
    <property type="evidence" value="ECO:0007669"/>
    <property type="project" value="InterPro"/>
</dbReference>
<keyword evidence="2" id="KW-1133">Transmembrane helix</keyword>
<feature type="region of interest" description="Disordered" evidence="1">
    <location>
        <begin position="277"/>
        <end position="301"/>
    </location>
</feature>
<evidence type="ECO:0000256" key="1">
    <source>
        <dbReference type="SAM" id="MobiDB-lite"/>
    </source>
</evidence>
<evidence type="ECO:0000256" key="2">
    <source>
        <dbReference type="SAM" id="Phobius"/>
    </source>
</evidence>
<comment type="caution">
    <text evidence="4">The sequence shown here is derived from an EMBL/GenBank/DDBJ whole genome shotgun (WGS) entry which is preliminary data.</text>
</comment>
<reference evidence="4" key="1">
    <citation type="submission" date="2014-01" db="EMBL/GenBank/DDBJ databases">
        <authorList>
            <person name="Brown-Elliot B."/>
            <person name="Wallace R."/>
            <person name="Lenaerts A."/>
            <person name="Ordway D."/>
            <person name="DeGroote M.A."/>
            <person name="Parker T."/>
            <person name="Sizemore C."/>
            <person name="Tallon L.J."/>
            <person name="Sadzewicz L.K."/>
            <person name="Sengamalay N."/>
            <person name="Fraser C.M."/>
            <person name="Hine E."/>
            <person name="Shefchek K.A."/>
            <person name="Das S.P."/>
            <person name="Tettelin H."/>
        </authorList>
    </citation>
    <scope>NUCLEOTIDE SEQUENCE [LARGE SCALE GENOMIC DNA]</scope>
    <source>
        <strain evidence="4">4042</strain>
    </source>
</reference>
<gene>
    <name evidence="4" type="ORF">I553_1166</name>
</gene>
<feature type="region of interest" description="Disordered" evidence="1">
    <location>
        <begin position="334"/>
        <end position="384"/>
    </location>
</feature>
<evidence type="ECO:0000313" key="4">
    <source>
        <dbReference type="EMBL" id="EUA16191.1"/>
    </source>
</evidence>
<protein>
    <recommendedName>
        <fullName evidence="3">Alpha-(1-&gt;3)-arabinofuranosyltransferase N-terminal GT-C domain-containing protein</fullName>
    </recommendedName>
</protein>